<dbReference type="EMBL" id="DXBD01000036">
    <property type="protein sequence ID" value="HIZ67809.1"/>
    <property type="molecule type" value="Genomic_DNA"/>
</dbReference>
<dbReference type="InterPro" id="IPR002495">
    <property type="entry name" value="Glyco_trans_8"/>
</dbReference>
<reference evidence="4" key="2">
    <citation type="submission" date="2021-04" db="EMBL/GenBank/DDBJ databases">
        <authorList>
            <person name="Gilroy R."/>
        </authorList>
    </citation>
    <scope>NUCLEOTIDE SEQUENCE</scope>
    <source>
        <strain evidence="4">ChiBcolR9-63</strain>
    </source>
</reference>
<dbReference type="CDD" id="cd04194">
    <property type="entry name" value="GT8_A4GalT_like"/>
    <property type="match status" value="1"/>
</dbReference>
<dbReference type="AlphaFoldDB" id="A0A9D2JVU8"/>
<dbReference type="PANTHER" id="PTHR13778">
    <property type="entry name" value="GLYCOSYLTRANSFERASE 8 DOMAIN-CONTAINING PROTEIN"/>
    <property type="match status" value="1"/>
</dbReference>
<evidence type="ECO:0000256" key="2">
    <source>
        <dbReference type="ARBA" id="ARBA00022679"/>
    </source>
</evidence>
<keyword evidence="3" id="KW-0479">Metal-binding</keyword>
<dbReference type="GO" id="GO:0016757">
    <property type="term" value="F:glycosyltransferase activity"/>
    <property type="evidence" value="ECO:0007669"/>
    <property type="project" value="UniProtKB-KW"/>
</dbReference>
<dbReference type="Proteomes" id="UP000824058">
    <property type="component" value="Unassembled WGS sequence"/>
</dbReference>
<evidence type="ECO:0000256" key="3">
    <source>
        <dbReference type="ARBA" id="ARBA00022723"/>
    </source>
</evidence>
<dbReference type="SUPFAM" id="SSF53448">
    <property type="entry name" value="Nucleotide-diphospho-sugar transferases"/>
    <property type="match status" value="1"/>
</dbReference>
<keyword evidence="2" id="KW-0808">Transferase</keyword>
<keyword evidence="1" id="KW-0328">Glycosyltransferase</keyword>
<name>A0A9D2JVU8_9STRE</name>
<reference evidence="4" key="1">
    <citation type="journal article" date="2021" name="PeerJ">
        <title>Extensive microbial diversity within the chicken gut microbiome revealed by metagenomics and culture.</title>
        <authorList>
            <person name="Gilroy R."/>
            <person name="Ravi A."/>
            <person name="Getino M."/>
            <person name="Pursley I."/>
            <person name="Horton D.L."/>
            <person name="Alikhan N.F."/>
            <person name="Baker D."/>
            <person name="Gharbi K."/>
            <person name="Hall N."/>
            <person name="Watson M."/>
            <person name="Adriaenssens E.M."/>
            <person name="Foster-Nyarko E."/>
            <person name="Jarju S."/>
            <person name="Secka A."/>
            <person name="Antonio M."/>
            <person name="Oren A."/>
            <person name="Chaudhuri R.R."/>
            <person name="La Ragione R."/>
            <person name="Hildebrand F."/>
            <person name="Pallen M.J."/>
        </authorList>
    </citation>
    <scope>NUCLEOTIDE SEQUENCE</scope>
    <source>
        <strain evidence="4">ChiBcolR9-63</strain>
    </source>
</reference>
<organism evidence="4 5">
    <name type="scientific">Candidatus Streptococcus faecavium</name>
    <dbReference type="NCBI Taxonomy" id="2838763"/>
    <lineage>
        <taxon>Bacteria</taxon>
        <taxon>Bacillati</taxon>
        <taxon>Bacillota</taxon>
        <taxon>Bacilli</taxon>
        <taxon>Lactobacillales</taxon>
        <taxon>Streptococcaceae</taxon>
        <taxon>Streptococcus</taxon>
    </lineage>
</organism>
<dbReference type="InterPro" id="IPR050748">
    <property type="entry name" value="Glycosyltrans_8_dom-fam"/>
</dbReference>
<evidence type="ECO:0000313" key="4">
    <source>
        <dbReference type="EMBL" id="HIZ67809.1"/>
    </source>
</evidence>
<dbReference type="GO" id="GO:0046872">
    <property type="term" value="F:metal ion binding"/>
    <property type="evidence" value="ECO:0007669"/>
    <property type="project" value="UniProtKB-KW"/>
</dbReference>
<dbReference type="Pfam" id="PF01501">
    <property type="entry name" value="Glyco_transf_8"/>
    <property type="match status" value="1"/>
</dbReference>
<evidence type="ECO:0000313" key="5">
    <source>
        <dbReference type="Proteomes" id="UP000824058"/>
    </source>
</evidence>
<protein>
    <submittedName>
        <fullName evidence="4">Glycosyltransferase family 8 protein</fullName>
    </submittedName>
</protein>
<gene>
    <name evidence="4" type="ORF">H9965_05040</name>
</gene>
<accession>A0A9D2JVU8</accession>
<proteinExistence type="predicted"/>
<comment type="caution">
    <text evidence="4">The sequence shown here is derived from an EMBL/GenBank/DDBJ whole genome shotgun (WGS) entry which is preliminary data.</text>
</comment>
<dbReference type="InterPro" id="IPR029044">
    <property type="entry name" value="Nucleotide-diphossugar_trans"/>
</dbReference>
<evidence type="ECO:0000256" key="1">
    <source>
        <dbReference type="ARBA" id="ARBA00022676"/>
    </source>
</evidence>
<dbReference type="PANTHER" id="PTHR13778:SF47">
    <property type="entry name" value="LIPOPOLYSACCHARIDE 1,3-GALACTOSYLTRANSFERASE"/>
    <property type="match status" value="1"/>
</dbReference>
<dbReference type="Gene3D" id="3.90.550.10">
    <property type="entry name" value="Spore Coat Polysaccharide Biosynthesis Protein SpsA, Chain A"/>
    <property type="match status" value="1"/>
</dbReference>
<sequence length="280" mass="33070">MTMKKMNLLFAIDDGYVQQFMVTLYSIHQNSSNQQFSVYVLQKTELAQNEAIETFCHKLGLDYHPVVIGEKSFEDAPTTNRYPETIYYRLLAHEYLPQDLDKILYVDADILCLNDMVALYEMDLEDKLYAAASHTSDGNISNLVNKLRLRNFEAESYFNSGVLLMNLEAIRQSVFRKDILDYIEKNSHLLFLPDQDILNALYGHRTVLIPDQIYNYDARYNVLYYGRSSGEWNLNWVIENTVFLHFCGRDKPWKKDYKGRYSALYKHYWHRTLRLKDSKD</sequence>